<comment type="similarity">
    <text evidence="1">Belongs to the mTERF family.</text>
</comment>
<dbReference type="Gene3D" id="1.25.70.10">
    <property type="entry name" value="Transcription termination factor 3, mitochondrial"/>
    <property type="match status" value="1"/>
</dbReference>
<proteinExistence type="inferred from homology"/>
<organism evidence="4 5">
    <name type="scientific">Penstemon smallii</name>
    <dbReference type="NCBI Taxonomy" id="265156"/>
    <lineage>
        <taxon>Eukaryota</taxon>
        <taxon>Viridiplantae</taxon>
        <taxon>Streptophyta</taxon>
        <taxon>Embryophyta</taxon>
        <taxon>Tracheophyta</taxon>
        <taxon>Spermatophyta</taxon>
        <taxon>Magnoliopsida</taxon>
        <taxon>eudicotyledons</taxon>
        <taxon>Gunneridae</taxon>
        <taxon>Pentapetalae</taxon>
        <taxon>asterids</taxon>
        <taxon>lamiids</taxon>
        <taxon>Lamiales</taxon>
        <taxon>Plantaginaceae</taxon>
        <taxon>Cheloneae</taxon>
        <taxon>Penstemon</taxon>
    </lineage>
</organism>
<keyword evidence="5" id="KW-1185">Reference proteome</keyword>
<dbReference type="AlphaFoldDB" id="A0ABD3S4U2"/>
<keyword evidence="2" id="KW-0805">Transcription regulation</keyword>
<dbReference type="SMART" id="SM00733">
    <property type="entry name" value="Mterf"/>
    <property type="match status" value="7"/>
</dbReference>
<evidence type="ECO:0000313" key="5">
    <source>
        <dbReference type="Proteomes" id="UP001634393"/>
    </source>
</evidence>
<reference evidence="4 5" key="1">
    <citation type="submission" date="2024-12" db="EMBL/GenBank/DDBJ databases">
        <title>The unique morphological basis and parallel evolutionary history of personate flowers in Penstemon.</title>
        <authorList>
            <person name="Depatie T.H."/>
            <person name="Wessinger C.A."/>
        </authorList>
    </citation>
    <scope>NUCLEOTIDE SEQUENCE [LARGE SCALE GENOMIC DNA]</scope>
    <source>
        <strain evidence="4">WTNN_2</strain>
        <tissue evidence="4">Leaf</tissue>
    </source>
</reference>
<dbReference type="InterPro" id="IPR038538">
    <property type="entry name" value="MTERF_sf"/>
</dbReference>
<dbReference type="GO" id="GO:0006353">
    <property type="term" value="P:DNA-templated transcription termination"/>
    <property type="evidence" value="ECO:0007669"/>
    <property type="project" value="UniProtKB-KW"/>
</dbReference>
<keyword evidence="2" id="KW-0804">Transcription</keyword>
<evidence type="ECO:0000313" key="4">
    <source>
        <dbReference type="EMBL" id="KAL3819388.1"/>
    </source>
</evidence>
<accession>A0ABD3S4U2</accession>
<dbReference type="EMBL" id="JBJXBP010000007">
    <property type="protein sequence ID" value="KAL3819388.1"/>
    <property type="molecule type" value="Genomic_DNA"/>
</dbReference>
<dbReference type="Pfam" id="PF02536">
    <property type="entry name" value="mTERF"/>
    <property type="match status" value="1"/>
</dbReference>
<dbReference type="PANTHER" id="PTHR13068:SF130">
    <property type="entry name" value="TRANSCRIPTION TERMINATION FACTOR MTERF6, CHLOROPLASTIC_MITOCHONDRIAL-LIKE"/>
    <property type="match status" value="1"/>
</dbReference>
<protein>
    <submittedName>
        <fullName evidence="4">Uncharacterized protein</fullName>
    </submittedName>
</protein>
<comment type="caution">
    <text evidence="4">The sequence shown here is derived from an EMBL/GenBank/DDBJ whole genome shotgun (WGS) entry which is preliminary data.</text>
</comment>
<dbReference type="Proteomes" id="UP001634393">
    <property type="component" value="Unassembled WGS sequence"/>
</dbReference>
<gene>
    <name evidence="4" type="ORF">ACJIZ3_005293</name>
</gene>
<evidence type="ECO:0000256" key="2">
    <source>
        <dbReference type="ARBA" id="ARBA00022472"/>
    </source>
</evidence>
<evidence type="ECO:0000256" key="3">
    <source>
        <dbReference type="ARBA" id="ARBA00022946"/>
    </source>
</evidence>
<dbReference type="PANTHER" id="PTHR13068">
    <property type="entry name" value="CGI-12 PROTEIN-RELATED"/>
    <property type="match status" value="1"/>
</dbReference>
<dbReference type="InterPro" id="IPR003690">
    <property type="entry name" value="MTERF"/>
</dbReference>
<sequence>MIVVRVRSNNHNCKNSLSFLYKCHVSFSRYLSTTTTTPTISEYLLQKHHFSPQTAARVSSVLTQIKKHPENFDSVISFFKESGFSNTQLEKIVKYRPSFLSSSVEKSIKPKIKIFQDLSFSANDIAKLISTYPSILHCSLNNRVIPSLSTLKGFLGSDGGVAKVIRICGLLLTRDLEKLLIPNVKFLVSCGVEMGQIKKLFNSFPRYLLHKPDTIKKFFNKVDEMGVSRSSRMFIHAVGVCCSMSDETWKLKLKAFRNMGFSENDIVVAFRQCPSAFSSREEKMKEVMKFLLSSGKYSMSCIVRNPSSFNRSIEKKFKPQFQVLEILESHNLIKNWPSLATLCAMSEKKFYEKYVGPHLDEVGHVYVEKSARGSKMEVKQI</sequence>
<keyword evidence="2" id="KW-0806">Transcription termination</keyword>
<dbReference type="FunFam" id="1.25.70.10:FF:000001">
    <property type="entry name" value="Mitochondrial transcription termination factor-like"/>
    <property type="match status" value="1"/>
</dbReference>
<keyword evidence="3" id="KW-0809">Transit peptide</keyword>
<evidence type="ECO:0000256" key="1">
    <source>
        <dbReference type="ARBA" id="ARBA00007692"/>
    </source>
</evidence>
<name>A0ABD3S4U2_9LAMI</name>